<dbReference type="GO" id="GO:0032259">
    <property type="term" value="P:methylation"/>
    <property type="evidence" value="ECO:0007669"/>
    <property type="project" value="UniProtKB-KW"/>
</dbReference>
<gene>
    <name evidence="5" type="ORF">AVDCRST_MAG63-3187</name>
</gene>
<dbReference type="GO" id="GO:0005737">
    <property type="term" value="C:cytoplasm"/>
    <property type="evidence" value="ECO:0007669"/>
    <property type="project" value="UniProtKB-ARBA"/>
</dbReference>
<dbReference type="Pfam" id="PF00588">
    <property type="entry name" value="SpoU_methylase"/>
    <property type="match status" value="1"/>
</dbReference>
<dbReference type="PANTHER" id="PTHR43191:SF2">
    <property type="entry name" value="RRNA METHYLTRANSFERASE 3, MITOCHONDRIAL"/>
    <property type="match status" value="1"/>
</dbReference>
<feature type="domain" description="RNA 2-O ribose methyltransferase substrate binding" evidence="4">
    <location>
        <begin position="35"/>
        <end position="111"/>
    </location>
</feature>
<dbReference type="InterPro" id="IPR051259">
    <property type="entry name" value="rRNA_Methyltransferase"/>
</dbReference>
<dbReference type="EMBL" id="CADCTO010000411">
    <property type="protein sequence ID" value="CAA9274284.1"/>
    <property type="molecule type" value="Genomic_DNA"/>
</dbReference>
<proteinExistence type="inferred from homology"/>
<dbReference type="GO" id="GO:0008173">
    <property type="term" value="F:RNA methyltransferase activity"/>
    <property type="evidence" value="ECO:0007669"/>
    <property type="project" value="InterPro"/>
</dbReference>
<dbReference type="CDD" id="cd18095">
    <property type="entry name" value="SpoU-like_rRNA-MTase"/>
    <property type="match status" value="1"/>
</dbReference>
<evidence type="ECO:0000256" key="3">
    <source>
        <dbReference type="ARBA" id="ARBA00022679"/>
    </source>
</evidence>
<keyword evidence="3 5" id="KW-0808">Transferase</keyword>
<reference evidence="5" key="1">
    <citation type="submission" date="2020-02" db="EMBL/GenBank/DDBJ databases">
        <authorList>
            <person name="Meier V. D."/>
        </authorList>
    </citation>
    <scope>NUCLEOTIDE SEQUENCE</scope>
    <source>
        <strain evidence="5">AVDCRST_MAG63</strain>
    </source>
</reference>
<dbReference type="Gene3D" id="3.40.1280.10">
    <property type="match status" value="1"/>
</dbReference>
<dbReference type="SMART" id="SM00967">
    <property type="entry name" value="SpoU_sub_bind"/>
    <property type="match status" value="1"/>
</dbReference>
<protein>
    <submittedName>
        <fullName evidence="5">RNA methyltransferase, TrmH family</fullName>
    </submittedName>
</protein>
<evidence type="ECO:0000256" key="1">
    <source>
        <dbReference type="ARBA" id="ARBA00007228"/>
    </source>
</evidence>
<dbReference type="Pfam" id="PF22435">
    <property type="entry name" value="MRM3-like_sub_bind"/>
    <property type="match status" value="1"/>
</dbReference>
<dbReference type="InterPro" id="IPR029026">
    <property type="entry name" value="tRNA_m1G_MTases_N"/>
</dbReference>
<sequence>MIPSVHRIASRTDARVRRIRRLHERDERERTRTFYVEGPRFVLQALEHRASLQTAVIAPELLRGPSGPRLQARLRRAGVPCLEVTAEVFHSLSLADDPQGVGAVVRQRWVALAQVNARQGLCRVALDAVQSPGNLGTVLRTCDAVGAAGVILLGDTTDPYHPATVRASMGALFTQQFTRAGLSEFADWKERTGCLLVGTSPAGSVDYHALPYRPPVVLFLGSERTGLAPETQALCDVMVRIPMVGRSDSLNLAVAASVLLYEVFNQHRDA</sequence>
<evidence type="ECO:0000313" key="5">
    <source>
        <dbReference type="EMBL" id="CAA9274284.1"/>
    </source>
</evidence>
<dbReference type="InterPro" id="IPR029064">
    <property type="entry name" value="Ribosomal_eL30-like_sf"/>
</dbReference>
<dbReference type="GO" id="GO:0003723">
    <property type="term" value="F:RNA binding"/>
    <property type="evidence" value="ECO:0007669"/>
    <property type="project" value="InterPro"/>
</dbReference>
<evidence type="ECO:0000259" key="4">
    <source>
        <dbReference type="SMART" id="SM00967"/>
    </source>
</evidence>
<accession>A0A6J4JEU0</accession>
<dbReference type="SUPFAM" id="SSF55315">
    <property type="entry name" value="L30e-like"/>
    <property type="match status" value="1"/>
</dbReference>
<dbReference type="SUPFAM" id="SSF75217">
    <property type="entry name" value="alpha/beta knot"/>
    <property type="match status" value="1"/>
</dbReference>
<keyword evidence="2 5" id="KW-0489">Methyltransferase</keyword>
<dbReference type="GO" id="GO:0006396">
    <property type="term" value="P:RNA processing"/>
    <property type="evidence" value="ECO:0007669"/>
    <property type="project" value="InterPro"/>
</dbReference>
<dbReference type="InterPro" id="IPR053888">
    <property type="entry name" value="MRM3-like_sub_bind"/>
</dbReference>
<dbReference type="AlphaFoldDB" id="A0A6J4JEU0"/>
<name>A0A6J4JEU0_9BACT</name>
<dbReference type="InterPro" id="IPR001537">
    <property type="entry name" value="SpoU_MeTrfase"/>
</dbReference>
<organism evidence="5">
    <name type="scientific">uncultured Armatimonadetes bacterium</name>
    <dbReference type="NCBI Taxonomy" id="157466"/>
    <lineage>
        <taxon>Bacteria</taxon>
        <taxon>Bacillati</taxon>
        <taxon>Armatimonadota</taxon>
        <taxon>environmental samples</taxon>
    </lineage>
</organism>
<dbReference type="PANTHER" id="PTHR43191">
    <property type="entry name" value="RRNA METHYLTRANSFERASE 3"/>
    <property type="match status" value="1"/>
</dbReference>
<dbReference type="InterPro" id="IPR013123">
    <property type="entry name" value="SpoU_subst-bd"/>
</dbReference>
<dbReference type="InterPro" id="IPR029028">
    <property type="entry name" value="Alpha/beta_knot_MTases"/>
</dbReference>
<evidence type="ECO:0000256" key="2">
    <source>
        <dbReference type="ARBA" id="ARBA00022603"/>
    </source>
</evidence>
<dbReference type="Gene3D" id="3.30.1330.30">
    <property type="match status" value="1"/>
</dbReference>
<comment type="similarity">
    <text evidence="1">Belongs to the class IV-like SAM-binding methyltransferase superfamily. RNA methyltransferase TrmH family.</text>
</comment>